<reference evidence="2" key="1">
    <citation type="submission" date="2023-04" db="EMBL/GenBank/DDBJ databases">
        <title>Phytophthora fragariaefolia NBRC 109709.</title>
        <authorList>
            <person name="Ichikawa N."/>
            <person name="Sato H."/>
            <person name="Tonouchi N."/>
        </authorList>
    </citation>
    <scope>NUCLEOTIDE SEQUENCE</scope>
    <source>
        <strain evidence="2">NBRC 109709</strain>
    </source>
</reference>
<comment type="caution">
    <text evidence="2">The sequence shown here is derived from an EMBL/GenBank/DDBJ whole genome shotgun (WGS) entry which is preliminary data.</text>
</comment>
<evidence type="ECO:0000313" key="3">
    <source>
        <dbReference type="Proteomes" id="UP001165121"/>
    </source>
</evidence>
<protein>
    <submittedName>
        <fullName evidence="2">Unnamed protein product</fullName>
    </submittedName>
</protein>
<dbReference type="EMBL" id="BSXT01000562">
    <property type="protein sequence ID" value="GMF30055.1"/>
    <property type="molecule type" value="Genomic_DNA"/>
</dbReference>
<gene>
    <name evidence="2" type="ORF">Pfra01_000656300</name>
</gene>
<accession>A0A9W6WW79</accession>
<sequence>MDGHTARRRDASTVPATVAADKGEVTDSTKAVPKDGSVAAVRKAVAAQLDDELAARESGRAERYVSTVRPAMATLRYVHQIDKDGDDDRVSGAVTDHSAEETTKNAATAMATANKNTATAQKTVPANTDEVPTSEEGGEAMGGIRVTEEGATVSTETAETDGTTEAEPSPLKLGMELTDEAMVKLGSVAAVLMVVKRSRRAAKQLRVQQAREKTKDTHGDDEVARYGDSTVQQIAKYALTNGPA</sequence>
<proteinExistence type="predicted"/>
<feature type="region of interest" description="Disordered" evidence="1">
    <location>
        <begin position="83"/>
        <end position="103"/>
    </location>
</feature>
<name>A0A9W6WW79_9STRA</name>
<organism evidence="2 3">
    <name type="scientific">Phytophthora fragariaefolia</name>
    <dbReference type="NCBI Taxonomy" id="1490495"/>
    <lineage>
        <taxon>Eukaryota</taxon>
        <taxon>Sar</taxon>
        <taxon>Stramenopiles</taxon>
        <taxon>Oomycota</taxon>
        <taxon>Peronosporomycetes</taxon>
        <taxon>Peronosporales</taxon>
        <taxon>Peronosporaceae</taxon>
        <taxon>Phytophthora</taxon>
    </lineage>
</organism>
<evidence type="ECO:0000256" key="1">
    <source>
        <dbReference type="SAM" id="MobiDB-lite"/>
    </source>
</evidence>
<dbReference type="AlphaFoldDB" id="A0A9W6WW79"/>
<feature type="region of interest" description="Disordered" evidence="1">
    <location>
        <begin position="1"/>
        <end position="31"/>
    </location>
</feature>
<feature type="compositionally biased region" description="Basic and acidic residues" evidence="1">
    <location>
        <begin position="1"/>
        <end position="11"/>
    </location>
</feature>
<dbReference type="OrthoDB" id="129867at2759"/>
<feature type="region of interest" description="Disordered" evidence="1">
    <location>
        <begin position="115"/>
        <end position="138"/>
    </location>
</feature>
<keyword evidence="3" id="KW-1185">Reference proteome</keyword>
<evidence type="ECO:0000313" key="2">
    <source>
        <dbReference type="EMBL" id="GMF30055.1"/>
    </source>
</evidence>
<dbReference type="Proteomes" id="UP001165121">
    <property type="component" value="Unassembled WGS sequence"/>
</dbReference>